<dbReference type="InterPro" id="IPR011990">
    <property type="entry name" value="TPR-like_helical_dom_sf"/>
</dbReference>
<dbReference type="AlphaFoldDB" id="A0A430LSM7"/>
<dbReference type="Gene3D" id="1.25.40.10">
    <property type="entry name" value="Tetratricopeptide repeat domain"/>
    <property type="match status" value="1"/>
</dbReference>
<organism evidence="1 2">
    <name type="scientific">Fusarium euwallaceae</name>
    <dbReference type="NCBI Taxonomy" id="1147111"/>
    <lineage>
        <taxon>Eukaryota</taxon>
        <taxon>Fungi</taxon>
        <taxon>Dikarya</taxon>
        <taxon>Ascomycota</taxon>
        <taxon>Pezizomycotina</taxon>
        <taxon>Sordariomycetes</taxon>
        <taxon>Hypocreomycetidae</taxon>
        <taxon>Hypocreales</taxon>
        <taxon>Nectriaceae</taxon>
        <taxon>Fusarium</taxon>
        <taxon>Fusarium solani species complex</taxon>
    </lineage>
</organism>
<gene>
    <name evidence="1" type="ORF">BHE90_006803</name>
</gene>
<evidence type="ECO:0000313" key="2">
    <source>
        <dbReference type="Proteomes" id="UP000287124"/>
    </source>
</evidence>
<dbReference type="SUPFAM" id="SSF48452">
    <property type="entry name" value="TPR-like"/>
    <property type="match status" value="1"/>
</dbReference>
<accession>A0A430LSM7</accession>
<evidence type="ECO:0000313" key="1">
    <source>
        <dbReference type="EMBL" id="RTE78718.1"/>
    </source>
</evidence>
<proteinExistence type="predicted"/>
<reference evidence="1 2" key="1">
    <citation type="submission" date="2017-06" db="EMBL/GenBank/DDBJ databases">
        <title>Comparative genomic analysis of Ambrosia Fusariam Clade fungi.</title>
        <authorList>
            <person name="Stajich J.E."/>
            <person name="Carrillo J."/>
            <person name="Kijimoto T."/>
            <person name="Eskalen A."/>
            <person name="O'Donnell K."/>
            <person name="Kasson M."/>
        </authorList>
    </citation>
    <scope>NUCLEOTIDE SEQUENCE [LARGE SCALE GENOMIC DNA]</scope>
    <source>
        <strain evidence="1 2">UCR1854</strain>
    </source>
</reference>
<protein>
    <submittedName>
        <fullName evidence="1">Uncharacterized protein</fullName>
    </submittedName>
</protein>
<dbReference type="EMBL" id="MIKF01000089">
    <property type="protein sequence ID" value="RTE78718.1"/>
    <property type="molecule type" value="Genomic_DNA"/>
</dbReference>
<dbReference type="Proteomes" id="UP000287124">
    <property type="component" value="Unassembled WGS sequence"/>
</dbReference>
<comment type="caution">
    <text evidence="1">The sequence shown here is derived from an EMBL/GenBank/DDBJ whole genome shotgun (WGS) entry which is preliminary data.</text>
</comment>
<sequence>MMECFCHKLQTQRYHEVTETEPRKLPDSSSTSAISLRTRDQSLQVTTTLSSSASDLVKTYSYQNAVKTFKGGKLDVQPEGSDRSLFVRIFLAIEGTDQRIEVQQLFRRTCCYGFAQLHQKGTSIDQIVHEIEDALPHDRKTIRQKVYNIHRIGAKWVAIIQQFASVLQRAPQQLTGLLCLLGSPSTWERASTEDHRSALEYLSTTTDVSERTLEFTPLVNGVLNQILLERSFVDETPKFKLQSQSLLGTVPMSRSGRNSPQPGVASVLEAVPGPGGVQSDDAKVMLTFLSFLSTSDPIPLDLLSRGAAPRKRWTTLGGIEEVDAVHTGLAPELRSLLSDDKRMESVFDDLGLSSVVSRDHDQNYTLDETIASRVRESVPAEDFPFWRCQALIVSYRAIPWKYIEPTTPSTKLFLPHLKHALQACQDNYDTLSSSTRIDLVLTLVEASRFPNIAWKRFAISQAGIASCGLAHPYLDCRIAQSQSLLSRIAGDMDHATSTLNSPVQAGVKVDKRMHSALGQATIQRSLNCIQVEDLSTAKELLEQWTPLGQDPSLIEQVTVFRKHLLLGRILRFLGAFKESLAHLERARETSEHCKDILFDEDLCDLTCEHADTLRELDDSGAAEHHLRAEIARRDQNGLSSGKSRLEISLAEALFAQGHLEEAERLCLEVQCRPGLLKFDKLRLHITLAKIRHVQSDNEGALSYWSGAMKEIGKFKLTNGRATRIIVISICDTLSGLGQTWLVDESLKQVESLDEMAKPGGTQHWIAGMRHWLEYLESRSLRSHI</sequence>
<keyword evidence="2" id="KW-1185">Reference proteome</keyword>
<name>A0A430LSM7_9HYPO</name>